<protein>
    <submittedName>
        <fullName evidence="1">Uncharacterized protein</fullName>
    </submittedName>
</protein>
<reference evidence="1" key="1">
    <citation type="submission" date="2020-08" db="EMBL/GenBank/DDBJ databases">
        <title>Multicomponent nature underlies the extraordinary mechanical properties of spider dragline silk.</title>
        <authorList>
            <person name="Kono N."/>
            <person name="Nakamura H."/>
            <person name="Mori M."/>
            <person name="Yoshida Y."/>
            <person name="Ohtoshi R."/>
            <person name="Malay A.D."/>
            <person name="Moran D.A.P."/>
            <person name="Tomita M."/>
            <person name="Numata K."/>
            <person name="Arakawa K."/>
        </authorList>
    </citation>
    <scope>NUCLEOTIDE SEQUENCE</scope>
</reference>
<proteinExistence type="predicted"/>
<dbReference type="AlphaFoldDB" id="A0A8X6URH4"/>
<gene>
    <name evidence="1" type="ORF">NPIL_407921</name>
</gene>
<dbReference type="EMBL" id="BMAW01083759">
    <property type="protein sequence ID" value="GFU35512.1"/>
    <property type="molecule type" value="Genomic_DNA"/>
</dbReference>
<dbReference type="Proteomes" id="UP000887013">
    <property type="component" value="Unassembled WGS sequence"/>
</dbReference>
<evidence type="ECO:0000313" key="2">
    <source>
        <dbReference type="Proteomes" id="UP000887013"/>
    </source>
</evidence>
<sequence length="85" mass="9658">MPETDYSLSRTTIGYLSENIRMKYPIEIPTKGRDSSIEIPLALNGNREGFRFGFDGDDCPPNQQYCFRFSVSICCFRLSFGICNG</sequence>
<comment type="caution">
    <text evidence="1">The sequence shown here is derived from an EMBL/GenBank/DDBJ whole genome shotgun (WGS) entry which is preliminary data.</text>
</comment>
<keyword evidence="2" id="KW-1185">Reference proteome</keyword>
<accession>A0A8X6URH4</accession>
<evidence type="ECO:0000313" key="1">
    <source>
        <dbReference type="EMBL" id="GFU35512.1"/>
    </source>
</evidence>
<organism evidence="1 2">
    <name type="scientific">Nephila pilipes</name>
    <name type="common">Giant wood spider</name>
    <name type="synonym">Nephila maculata</name>
    <dbReference type="NCBI Taxonomy" id="299642"/>
    <lineage>
        <taxon>Eukaryota</taxon>
        <taxon>Metazoa</taxon>
        <taxon>Ecdysozoa</taxon>
        <taxon>Arthropoda</taxon>
        <taxon>Chelicerata</taxon>
        <taxon>Arachnida</taxon>
        <taxon>Araneae</taxon>
        <taxon>Araneomorphae</taxon>
        <taxon>Entelegynae</taxon>
        <taxon>Araneoidea</taxon>
        <taxon>Nephilidae</taxon>
        <taxon>Nephila</taxon>
    </lineage>
</organism>
<name>A0A8X6URH4_NEPPI</name>